<dbReference type="GO" id="GO:0006099">
    <property type="term" value="P:tricarboxylic acid cycle"/>
    <property type="evidence" value="ECO:0007669"/>
    <property type="project" value="TreeGrafter"/>
</dbReference>
<protein>
    <recommendedName>
        <fullName evidence="6">2-oxoglutarate dehydrogenase E1 component</fullName>
        <ecNumber evidence="5">1.2.4.2</ecNumber>
    </recommendedName>
    <alternativeName>
        <fullName evidence="10">Alpha-ketoglutarate dehydrogenase</fullName>
    </alternativeName>
</protein>
<accession>A0A1A6C1D7</accession>
<comment type="catalytic activity">
    <reaction evidence="11">
        <text>N(6)-[(R)-lipoyl]-L-lysyl-[protein] + 2-oxoglutarate + H(+) = N(6)-[(R)-S(8)-succinyldihydrolipoyl]-L-lysyl-[protein] + CO2</text>
        <dbReference type="Rhea" id="RHEA:12188"/>
        <dbReference type="Rhea" id="RHEA-COMP:10474"/>
        <dbReference type="Rhea" id="RHEA-COMP:20092"/>
        <dbReference type="ChEBI" id="CHEBI:15378"/>
        <dbReference type="ChEBI" id="CHEBI:16526"/>
        <dbReference type="ChEBI" id="CHEBI:16810"/>
        <dbReference type="ChEBI" id="CHEBI:83099"/>
        <dbReference type="ChEBI" id="CHEBI:83120"/>
        <dbReference type="EC" id="1.2.4.2"/>
    </reaction>
</comment>
<name>A0A1A6C1D7_9GAMM</name>
<dbReference type="Pfam" id="PF00676">
    <property type="entry name" value="E1_dh"/>
    <property type="match status" value="1"/>
</dbReference>
<dbReference type="InterPro" id="IPR029061">
    <property type="entry name" value="THDP-binding"/>
</dbReference>
<dbReference type="NCBIfam" id="TIGR00239">
    <property type="entry name" value="2oxo_dh_E1"/>
    <property type="match status" value="1"/>
</dbReference>
<evidence type="ECO:0000313" key="14">
    <source>
        <dbReference type="Proteomes" id="UP000029273"/>
    </source>
</evidence>
<dbReference type="InterPro" id="IPR042179">
    <property type="entry name" value="KGD_C_sf"/>
</dbReference>
<dbReference type="GO" id="GO:0045252">
    <property type="term" value="C:oxoglutarate dehydrogenase complex"/>
    <property type="evidence" value="ECO:0007669"/>
    <property type="project" value="TreeGrafter"/>
</dbReference>
<dbReference type="Gene3D" id="1.10.287.1150">
    <property type="entry name" value="TPP helical domain"/>
    <property type="match status" value="1"/>
</dbReference>
<dbReference type="STRING" id="160660.BJI67_00195"/>
<dbReference type="SUPFAM" id="SSF52518">
    <property type="entry name" value="Thiamin diphosphate-binding fold (THDP-binding)"/>
    <property type="match status" value="2"/>
</dbReference>
<dbReference type="Pfam" id="PF16078">
    <property type="entry name" value="2-oxogl_dehyd_N"/>
    <property type="match status" value="1"/>
</dbReference>
<dbReference type="PANTHER" id="PTHR23152:SF4">
    <property type="entry name" value="2-OXOADIPATE DEHYDROGENASE COMPLEX COMPONENT E1"/>
    <property type="match status" value="1"/>
</dbReference>
<evidence type="ECO:0000256" key="1">
    <source>
        <dbReference type="ARBA" id="ARBA00001964"/>
    </source>
</evidence>
<reference evidence="13 14" key="1">
    <citation type="journal article" date="2014" name="Genome Announc.">
        <title>Draft Genome Sequence of the Iron-Oxidizing, Acidophilic, and Halotolerant 'Thiobacillus prosperus' Type Strain DSM 5130.</title>
        <authorList>
            <person name="Ossandon F.J."/>
            <person name="Cardenas J.P."/>
            <person name="Corbett M."/>
            <person name="Quatrini R."/>
            <person name="Holmes D.S."/>
            <person name="Watkin E."/>
        </authorList>
    </citation>
    <scope>NUCLEOTIDE SEQUENCE [LARGE SCALE GENOMIC DNA]</scope>
    <source>
        <strain evidence="13 14">DSM 5130</strain>
    </source>
</reference>
<comment type="function">
    <text evidence="2">E1 component of the 2-oxoglutarate dehydrogenase (OGDH) complex which catalyzes the decarboxylation of 2-oxoglutarate, the first step in the conversion of 2-oxoglutarate to succinyl-CoA and CO(2).</text>
</comment>
<dbReference type="CDD" id="cd02016">
    <property type="entry name" value="TPP_E1_OGDC_like"/>
    <property type="match status" value="1"/>
</dbReference>
<dbReference type="GO" id="GO:0004591">
    <property type="term" value="F:oxoglutarate dehydrogenase (succinyl-transferring) activity"/>
    <property type="evidence" value="ECO:0007669"/>
    <property type="project" value="UniProtKB-EC"/>
</dbReference>
<dbReference type="NCBIfam" id="NF008907">
    <property type="entry name" value="PRK12270.1"/>
    <property type="match status" value="1"/>
</dbReference>
<dbReference type="FunFam" id="1.10.287.1150:FF:000004">
    <property type="entry name" value="2-oxoglutarate dehydrogenase E1 component"/>
    <property type="match status" value="1"/>
</dbReference>
<evidence type="ECO:0000256" key="5">
    <source>
        <dbReference type="ARBA" id="ARBA00012280"/>
    </source>
</evidence>
<dbReference type="InterPro" id="IPR011603">
    <property type="entry name" value="2oxoglutarate_DH_E1"/>
</dbReference>
<dbReference type="GO" id="GO:0006096">
    <property type="term" value="P:glycolytic process"/>
    <property type="evidence" value="ECO:0007669"/>
    <property type="project" value="UniProtKB-KW"/>
</dbReference>
<dbReference type="InterPro" id="IPR031717">
    <property type="entry name" value="ODO-1/KGD_C"/>
</dbReference>
<evidence type="ECO:0000256" key="10">
    <source>
        <dbReference type="ARBA" id="ARBA00030680"/>
    </source>
</evidence>
<dbReference type="NCBIfam" id="NF006914">
    <property type="entry name" value="PRK09404.1"/>
    <property type="match status" value="1"/>
</dbReference>
<evidence type="ECO:0000259" key="12">
    <source>
        <dbReference type="SMART" id="SM00861"/>
    </source>
</evidence>
<dbReference type="PANTHER" id="PTHR23152">
    <property type="entry name" value="2-OXOGLUTARATE DEHYDROGENASE"/>
    <property type="match status" value="1"/>
</dbReference>
<sequence length="946" mass="105398">MDDAQEPPPDSPSMQDEWASSLLYGSNADYLEALYETYLQSPDGVPQAWRRYFDALPRVDGHAHDVAHAPIRALFVRSDRHPGGHSAQPSASGIAKQLRVLQLINAYRFLGHRAADIDPLELHSASRPEELQLAHYQLGEHDLDTPFHTGSMVGVERAPLREIVRRLEATYCGTIGAEYMHIGATAEKRWLQQRLEGAYGSPEPDDERRLYLLQRLTAAESLEQHLHSRYVGQKRFSLEGGEGLIPLLDILIERAGGNGVREIVLGMAHRGRLNVLINIMGKAPSELFQEFEGVHQGRALAGDVKYHLGFSSDRMTSGGPVHLALAFNPSHLEIVGPVVEGSVRARQDRRGDAEGREVLPVIIHGDAAFAGQGVVMETLNMSQTRGFSTKGTVHIVINNQIGFTTSTRTDARSSHYCTDVAKMVGAPILHVNGDDPEAVAFVTELALDYRLHFHKDVVIDLVCYRRHGHNEADAPDVTQPMMYQRIKALPTTRARYAERLATLGLIDENRARELATGCREQLEAGLVVVPNRIDSQALDYPFAVDWRRYVEADPAEDPPTALPLERLQALSEALQKLPEGFALHPRVAKIMDDRRKMAAGALAIDWGFAETLAYATLVDAGHRVRLCGQDAARGTFFHRHAVLHNQLKRGTYVPLRHVCPGQGDFLVIDSLLSEEAVLAFEYGYATASPDALVLWEAQFGDFANGAQVVIDQFISAGEEKWARLSGLVLLLPHGYEGQGAEHSSARPERFLQLCANDNMQVCTPTTPSQMFHLLRRQILRPLRKPLIVLSPKSLLRHKLAVSSLDELAEGRFQEVIGEIDELPGRGVATVVFCNGKIYYELLQRRRSEGREDIALIRIEQLYPFPEAEIKRVLRHFPQARRFVWCQDEPRNQGAWPSLSWTMNHTIGMKRPVMECVARPAAAAPAVGQSELHTRQQHALLEAVFNP</sequence>
<dbReference type="Pfam" id="PF02779">
    <property type="entry name" value="Transket_pyr"/>
    <property type="match status" value="1"/>
</dbReference>
<comment type="subunit">
    <text evidence="4">Homodimer. Part of the 2-oxoglutarate dehydrogenase (OGDH) complex composed of E1 (2-oxoglutarate dehydrogenase), E2 (dihydrolipoamide succinyltransferase) and E3 (dihydrolipoamide dehydrogenase); the complex contains multiple copies of the three enzymatic components (E1, E2 and E3).</text>
</comment>
<proteinExistence type="inferred from homology"/>
<evidence type="ECO:0000256" key="9">
    <source>
        <dbReference type="ARBA" id="ARBA00023152"/>
    </source>
</evidence>
<dbReference type="AlphaFoldDB" id="A0A1A6C1D7"/>
<organism evidence="13 14">
    <name type="scientific">Acidihalobacter prosperus</name>
    <dbReference type="NCBI Taxonomy" id="160660"/>
    <lineage>
        <taxon>Bacteria</taxon>
        <taxon>Pseudomonadati</taxon>
        <taxon>Pseudomonadota</taxon>
        <taxon>Gammaproteobacteria</taxon>
        <taxon>Chromatiales</taxon>
        <taxon>Ectothiorhodospiraceae</taxon>
        <taxon>Acidihalobacter</taxon>
    </lineage>
</organism>
<gene>
    <name evidence="13" type="ORF">Thpro_022631</name>
</gene>
<dbReference type="Gene3D" id="3.40.50.12470">
    <property type="match status" value="1"/>
</dbReference>
<comment type="cofactor">
    <cofactor evidence="1">
        <name>thiamine diphosphate</name>
        <dbReference type="ChEBI" id="CHEBI:58937"/>
    </cofactor>
</comment>
<dbReference type="Proteomes" id="UP000029273">
    <property type="component" value="Unassembled WGS sequence"/>
</dbReference>
<dbReference type="Gene3D" id="3.40.50.970">
    <property type="match status" value="1"/>
</dbReference>
<dbReference type="PIRSF" id="PIRSF000157">
    <property type="entry name" value="Oxoglu_dh_E1"/>
    <property type="match status" value="1"/>
</dbReference>
<evidence type="ECO:0000256" key="6">
    <source>
        <dbReference type="ARBA" id="ARBA00013321"/>
    </source>
</evidence>
<keyword evidence="8" id="KW-0786">Thiamine pyrophosphate</keyword>
<evidence type="ECO:0000256" key="11">
    <source>
        <dbReference type="ARBA" id="ARBA00051911"/>
    </source>
</evidence>
<keyword evidence="7" id="KW-0560">Oxidoreductase</keyword>
<dbReference type="RefSeq" id="WP_052064604.1">
    <property type="nucleotide sequence ID" value="NZ_JQSG02000006.1"/>
</dbReference>
<keyword evidence="9" id="KW-0324">Glycolysis</keyword>
<evidence type="ECO:0000256" key="4">
    <source>
        <dbReference type="ARBA" id="ARBA00011301"/>
    </source>
</evidence>
<dbReference type="InterPro" id="IPR032106">
    <property type="entry name" value="2-oxogl_dehyd_N"/>
</dbReference>
<evidence type="ECO:0000313" key="13">
    <source>
        <dbReference type="EMBL" id="OBS08381.1"/>
    </source>
</evidence>
<dbReference type="InterPro" id="IPR001017">
    <property type="entry name" value="DH_E1"/>
</dbReference>
<comment type="similarity">
    <text evidence="3">Belongs to the alpha-ketoglutarate dehydrogenase family.</text>
</comment>
<evidence type="ECO:0000256" key="7">
    <source>
        <dbReference type="ARBA" id="ARBA00023002"/>
    </source>
</evidence>
<dbReference type="Pfam" id="PF16870">
    <property type="entry name" value="OxoGdeHyase_C"/>
    <property type="match status" value="1"/>
</dbReference>
<dbReference type="EMBL" id="JQSG02000006">
    <property type="protein sequence ID" value="OBS08381.1"/>
    <property type="molecule type" value="Genomic_DNA"/>
</dbReference>
<evidence type="ECO:0000256" key="8">
    <source>
        <dbReference type="ARBA" id="ARBA00023052"/>
    </source>
</evidence>
<evidence type="ECO:0000256" key="3">
    <source>
        <dbReference type="ARBA" id="ARBA00006936"/>
    </source>
</evidence>
<dbReference type="InterPro" id="IPR005475">
    <property type="entry name" value="Transketolase-like_Pyr-bd"/>
</dbReference>
<evidence type="ECO:0000256" key="2">
    <source>
        <dbReference type="ARBA" id="ARBA00003906"/>
    </source>
</evidence>
<dbReference type="Gene3D" id="3.40.50.11610">
    <property type="entry name" value="Multifunctional 2-oxoglutarate metabolism enzyme, C-terminal domain"/>
    <property type="match status" value="1"/>
</dbReference>
<dbReference type="GO" id="GO:0005829">
    <property type="term" value="C:cytosol"/>
    <property type="evidence" value="ECO:0007669"/>
    <property type="project" value="TreeGrafter"/>
</dbReference>
<dbReference type="FunFam" id="3.40.50.12470:FF:000009">
    <property type="entry name" value="2-oxoglutarate dehydrogenase E1 component"/>
    <property type="match status" value="1"/>
</dbReference>
<comment type="caution">
    <text evidence="13">The sequence shown here is derived from an EMBL/GenBank/DDBJ whole genome shotgun (WGS) entry which is preliminary data.</text>
</comment>
<keyword evidence="14" id="KW-1185">Reference proteome</keyword>
<feature type="domain" description="Transketolase-like pyrimidine-binding" evidence="12">
    <location>
        <begin position="604"/>
        <end position="797"/>
    </location>
</feature>
<dbReference type="EC" id="1.2.4.2" evidence="5"/>
<dbReference type="GO" id="GO:0030976">
    <property type="term" value="F:thiamine pyrophosphate binding"/>
    <property type="evidence" value="ECO:0007669"/>
    <property type="project" value="InterPro"/>
</dbReference>
<dbReference type="SMART" id="SM00861">
    <property type="entry name" value="Transket_pyr"/>
    <property type="match status" value="1"/>
</dbReference>